<protein>
    <submittedName>
        <fullName evidence="1">Uncharacterized protein</fullName>
    </submittedName>
</protein>
<dbReference type="EMBL" id="REGN01001283">
    <property type="protein sequence ID" value="RNA35844.1"/>
    <property type="molecule type" value="Genomic_DNA"/>
</dbReference>
<proteinExistence type="predicted"/>
<reference evidence="1 2" key="1">
    <citation type="journal article" date="2018" name="Sci. Rep.">
        <title>Genomic signatures of local adaptation to the degree of environmental predictability in rotifers.</title>
        <authorList>
            <person name="Franch-Gras L."/>
            <person name="Hahn C."/>
            <person name="Garcia-Roger E.M."/>
            <person name="Carmona M.J."/>
            <person name="Serra M."/>
            <person name="Gomez A."/>
        </authorList>
    </citation>
    <scope>NUCLEOTIDE SEQUENCE [LARGE SCALE GENOMIC DNA]</scope>
    <source>
        <strain evidence="1">HYR1</strain>
    </source>
</reference>
<keyword evidence="2" id="KW-1185">Reference proteome</keyword>
<gene>
    <name evidence="1" type="ORF">BpHYR1_022684</name>
</gene>
<evidence type="ECO:0000313" key="2">
    <source>
        <dbReference type="Proteomes" id="UP000276133"/>
    </source>
</evidence>
<dbReference type="Proteomes" id="UP000276133">
    <property type="component" value="Unassembled WGS sequence"/>
</dbReference>
<name>A0A3M7SIW3_BRAPC</name>
<accession>A0A3M7SIW3</accession>
<evidence type="ECO:0000313" key="1">
    <source>
        <dbReference type="EMBL" id="RNA35844.1"/>
    </source>
</evidence>
<comment type="caution">
    <text evidence="1">The sequence shown here is derived from an EMBL/GenBank/DDBJ whole genome shotgun (WGS) entry which is preliminary data.</text>
</comment>
<organism evidence="1 2">
    <name type="scientific">Brachionus plicatilis</name>
    <name type="common">Marine rotifer</name>
    <name type="synonym">Brachionus muelleri</name>
    <dbReference type="NCBI Taxonomy" id="10195"/>
    <lineage>
        <taxon>Eukaryota</taxon>
        <taxon>Metazoa</taxon>
        <taxon>Spiralia</taxon>
        <taxon>Gnathifera</taxon>
        <taxon>Rotifera</taxon>
        <taxon>Eurotatoria</taxon>
        <taxon>Monogononta</taxon>
        <taxon>Pseudotrocha</taxon>
        <taxon>Ploima</taxon>
        <taxon>Brachionidae</taxon>
        <taxon>Brachionus</taxon>
    </lineage>
</organism>
<sequence>MGLIVVPMWPRGTNKIWPPLNTIFFIQNETFQIRPEENSRHLKTKSNHKTLKNVLFKINKDISILVIIPY</sequence>
<dbReference type="AlphaFoldDB" id="A0A3M7SIW3"/>